<dbReference type="EMBL" id="QGLF01000005">
    <property type="protein sequence ID" value="PWR18713.1"/>
    <property type="molecule type" value="Genomic_DNA"/>
</dbReference>
<feature type="signal peptide" evidence="3">
    <location>
        <begin position="1"/>
        <end position="23"/>
    </location>
</feature>
<keyword evidence="2" id="KW-0812">Transmembrane</keyword>
<comment type="caution">
    <text evidence="4">The sequence shown here is derived from an EMBL/GenBank/DDBJ whole genome shotgun (WGS) entry which is preliminary data.</text>
</comment>
<keyword evidence="2" id="KW-1133">Transmembrane helix</keyword>
<feature type="compositionally biased region" description="Basic and acidic residues" evidence="1">
    <location>
        <begin position="32"/>
        <end position="43"/>
    </location>
</feature>
<dbReference type="Pfam" id="PF11776">
    <property type="entry name" value="RcnB"/>
    <property type="match status" value="1"/>
</dbReference>
<feature type="transmembrane region" description="Helical" evidence="2">
    <location>
        <begin position="124"/>
        <end position="147"/>
    </location>
</feature>
<dbReference type="Proteomes" id="UP000246077">
    <property type="component" value="Unassembled WGS sequence"/>
</dbReference>
<feature type="compositionally biased region" description="Basic and acidic residues" evidence="1">
    <location>
        <begin position="60"/>
        <end position="70"/>
    </location>
</feature>
<evidence type="ECO:0000256" key="2">
    <source>
        <dbReference type="SAM" id="Phobius"/>
    </source>
</evidence>
<dbReference type="AlphaFoldDB" id="A0A317E033"/>
<dbReference type="PROSITE" id="PS51318">
    <property type="entry name" value="TAT"/>
    <property type="match status" value="1"/>
</dbReference>
<feature type="chain" id="PRO_5016388247" description="RcnB family protein" evidence="3">
    <location>
        <begin position="24"/>
        <end position="150"/>
    </location>
</feature>
<protein>
    <recommendedName>
        <fullName evidence="6">RcnB family protein</fullName>
    </recommendedName>
</protein>
<accession>A0A317E033</accession>
<evidence type="ECO:0000256" key="3">
    <source>
        <dbReference type="SAM" id="SignalP"/>
    </source>
</evidence>
<dbReference type="OrthoDB" id="6687316at2"/>
<gene>
    <name evidence="4" type="ORF">DKG75_17125</name>
</gene>
<evidence type="ECO:0000256" key="1">
    <source>
        <dbReference type="SAM" id="MobiDB-lite"/>
    </source>
</evidence>
<dbReference type="InterPro" id="IPR006311">
    <property type="entry name" value="TAT_signal"/>
</dbReference>
<feature type="region of interest" description="Disordered" evidence="1">
    <location>
        <begin position="21"/>
        <end position="70"/>
    </location>
</feature>
<name>A0A317E033_9PROT</name>
<feature type="compositionally biased region" description="Low complexity" evidence="1">
    <location>
        <begin position="44"/>
        <end position="58"/>
    </location>
</feature>
<keyword evidence="3" id="KW-0732">Signal</keyword>
<proteinExistence type="predicted"/>
<dbReference type="Gene3D" id="3.10.450.160">
    <property type="entry name" value="inner membrane protein cigr"/>
    <property type="match status" value="1"/>
</dbReference>
<feature type="compositionally biased region" description="Low complexity" evidence="1">
    <location>
        <begin position="21"/>
        <end position="31"/>
    </location>
</feature>
<organism evidence="4 5">
    <name type="scientific">Zavarzinia compransoris</name>
    <dbReference type="NCBI Taxonomy" id="1264899"/>
    <lineage>
        <taxon>Bacteria</taxon>
        <taxon>Pseudomonadati</taxon>
        <taxon>Pseudomonadota</taxon>
        <taxon>Alphaproteobacteria</taxon>
        <taxon>Rhodospirillales</taxon>
        <taxon>Zavarziniaceae</taxon>
        <taxon>Zavarzinia</taxon>
    </lineage>
</organism>
<dbReference type="InterPro" id="IPR024572">
    <property type="entry name" value="RcnB"/>
</dbReference>
<dbReference type="RefSeq" id="WP_109922402.1">
    <property type="nucleotide sequence ID" value="NZ_QGLF01000005.1"/>
</dbReference>
<evidence type="ECO:0000313" key="4">
    <source>
        <dbReference type="EMBL" id="PWR18713.1"/>
    </source>
</evidence>
<evidence type="ECO:0000313" key="5">
    <source>
        <dbReference type="Proteomes" id="UP000246077"/>
    </source>
</evidence>
<keyword evidence="5" id="KW-1185">Reference proteome</keyword>
<evidence type="ECO:0008006" key="6">
    <source>
        <dbReference type="Google" id="ProtNLM"/>
    </source>
</evidence>
<keyword evidence="2" id="KW-0472">Membrane</keyword>
<sequence length="150" mass="15744">MKGLSRRALVLFLAVLGPGAALAAQPSAEPASPRRDPPRRDTGRAAPGRPSAPRPAAGHDPIRLDDRQRDALRHWQDRHPGWQRPVPGEVARGVAVHAGLPPGHYRPPPSGLVDLLPRPPAGHAYFAVGGDVVLAVIATGIIVQIVLAGS</sequence>
<reference evidence="5" key="1">
    <citation type="submission" date="2018-05" db="EMBL/GenBank/DDBJ databases">
        <title>Zavarzinia sp. HR-AS.</title>
        <authorList>
            <person name="Lee Y."/>
            <person name="Jeon C.O."/>
        </authorList>
    </citation>
    <scope>NUCLEOTIDE SEQUENCE [LARGE SCALE GENOMIC DNA]</scope>
    <source>
        <strain evidence="5">DSM 1231</strain>
    </source>
</reference>